<comment type="similarity">
    <text evidence="1">Belongs to the ornithine cyclodeaminase/mu-crystallin family.</text>
</comment>
<dbReference type="GO" id="GO:0005737">
    <property type="term" value="C:cytoplasm"/>
    <property type="evidence" value="ECO:0007669"/>
    <property type="project" value="TreeGrafter"/>
</dbReference>
<accession>U4LT66</accession>
<protein>
    <submittedName>
        <fullName evidence="2">Similar to Uncharacterized protein YGL159W acc. no. P53110</fullName>
    </submittedName>
</protein>
<name>U4LT66_PYROM</name>
<evidence type="ECO:0000313" key="3">
    <source>
        <dbReference type="Proteomes" id="UP000018144"/>
    </source>
</evidence>
<dbReference type="InterPro" id="IPR023401">
    <property type="entry name" value="ODC_N"/>
</dbReference>
<dbReference type="Proteomes" id="UP000018144">
    <property type="component" value="Unassembled WGS sequence"/>
</dbReference>
<dbReference type="Gene3D" id="3.30.1780.10">
    <property type="entry name" value="ornithine cyclodeaminase, domain 1"/>
    <property type="match status" value="1"/>
</dbReference>
<reference evidence="2 3" key="1">
    <citation type="journal article" date="2013" name="PLoS Genet.">
        <title>The genome and development-dependent transcriptomes of Pyronema confluens: a window into fungal evolution.</title>
        <authorList>
            <person name="Traeger S."/>
            <person name="Altegoer F."/>
            <person name="Freitag M."/>
            <person name="Gabaldon T."/>
            <person name="Kempken F."/>
            <person name="Kumar A."/>
            <person name="Marcet-Houben M."/>
            <person name="Poggeler S."/>
            <person name="Stajich J.E."/>
            <person name="Nowrousian M."/>
        </authorList>
    </citation>
    <scope>NUCLEOTIDE SEQUENCE [LARGE SCALE GENOMIC DNA]</scope>
    <source>
        <strain evidence="3">CBS 100304</strain>
        <tissue evidence="2">Vegetative mycelium</tissue>
    </source>
</reference>
<evidence type="ECO:0000313" key="2">
    <source>
        <dbReference type="EMBL" id="CCX34889.1"/>
    </source>
</evidence>
<dbReference type="SUPFAM" id="SSF51735">
    <property type="entry name" value="NAD(P)-binding Rossmann-fold domains"/>
    <property type="match status" value="1"/>
</dbReference>
<keyword evidence="3" id="KW-1185">Reference proteome</keyword>
<dbReference type="OrthoDB" id="41492at2759"/>
<dbReference type="EMBL" id="HF936663">
    <property type="protein sequence ID" value="CCX34889.1"/>
    <property type="molecule type" value="Genomic_DNA"/>
</dbReference>
<dbReference type="STRING" id="1076935.U4LT66"/>
<organism evidence="2 3">
    <name type="scientific">Pyronema omphalodes (strain CBS 100304)</name>
    <name type="common">Pyronema confluens</name>
    <dbReference type="NCBI Taxonomy" id="1076935"/>
    <lineage>
        <taxon>Eukaryota</taxon>
        <taxon>Fungi</taxon>
        <taxon>Dikarya</taxon>
        <taxon>Ascomycota</taxon>
        <taxon>Pezizomycotina</taxon>
        <taxon>Pezizomycetes</taxon>
        <taxon>Pezizales</taxon>
        <taxon>Pyronemataceae</taxon>
        <taxon>Pyronema</taxon>
    </lineage>
</organism>
<sequence>MLILPHHETSTLLRTLTHEESRSIAEALEAALIAFSTSPDRIKQPLRSSVTNGDDTTLFMPCSYSGTTCVKTVTVSPNHPPNGNITLLNSSGQLEAVMNAEEVTAYRTALASMLLLLKWKWDLKTAVVFGTGKQGEWAVRLLSKLFPGCRITMVGRKVTAAEAKIVEILRSDGVELGYMNWKDDGLKVKIEEATAVFCCTPATEVLFPEGWVSGKTYVSAIGSYKPHMIELDTELLKREGAMVVVDGMDACCIEAGELIQAGLEPKDLRELGDVLAAEECRDETTVFKCVGLAIMDLTVAKEVVRIAETRRVGTIVESFD</sequence>
<dbReference type="OMA" id="CVGMGLM"/>
<gene>
    <name evidence="2" type="ORF">PCON_04565</name>
</gene>
<dbReference type="PANTHER" id="PTHR13812:SF19">
    <property type="entry name" value="KETIMINE REDUCTASE MU-CRYSTALLIN"/>
    <property type="match status" value="1"/>
</dbReference>
<dbReference type="InterPro" id="IPR036291">
    <property type="entry name" value="NAD(P)-bd_dom_sf"/>
</dbReference>
<evidence type="ECO:0000256" key="1">
    <source>
        <dbReference type="ARBA" id="ARBA00008903"/>
    </source>
</evidence>
<dbReference type="Gene3D" id="3.40.50.720">
    <property type="entry name" value="NAD(P)-binding Rossmann-like Domain"/>
    <property type="match status" value="1"/>
</dbReference>
<proteinExistence type="inferred from homology"/>
<dbReference type="InterPro" id="IPR003462">
    <property type="entry name" value="ODC_Mu_crystall"/>
</dbReference>
<dbReference type="eggNOG" id="KOG3007">
    <property type="taxonomic scope" value="Eukaryota"/>
</dbReference>
<dbReference type="PANTHER" id="PTHR13812">
    <property type="entry name" value="KETIMINE REDUCTASE MU-CRYSTALLIN"/>
    <property type="match status" value="1"/>
</dbReference>
<dbReference type="AlphaFoldDB" id="U4LT66"/>
<dbReference type="Pfam" id="PF02423">
    <property type="entry name" value="OCD_Mu_crystall"/>
    <property type="match status" value="1"/>
</dbReference>